<evidence type="ECO:0000256" key="5">
    <source>
        <dbReference type="ARBA" id="ARBA00022692"/>
    </source>
</evidence>
<keyword evidence="5 8" id="KW-0812">Transmembrane</keyword>
<keyword evidence="4" id="KW-1003">Cell membrane</keyword>
<comment type="similarity">
    <text evidence="2">Belongs to the AzlC family.</text>
</comment>
<proteinExistence type="inferred from homology"/>
<reference evidence="9" key="2">
    <citation type="submission" date="2020-09" db="EMBL/GenBank/DDBJ databases">
        <authorList>
            <person name="Sun Q."/>
            <person name="Ohkuma M."/>
        </authorList>
    </citation>
    <scope>NUCLEOTIDE SEQUENCE</scope>
    <source>
        <strain evidence="9">JCM 13064</strain>
    </source>
</reference>
<comment type="subcellular location">
    <subcellularLocation>
        <location evidence="1">Cell membrane</location>
        <topology evidence="1">Multi-pass membrane protein</topology>
    </subcellularLocation>
</comment>
<dbReference type="GO" id="GO:0005886">
    <property type="term" value="C:plasma membrane"/>
    <property type="evidence" value="ECO:0007669"/>
    <property type="project" value="UniProtKB-SubCell"/>
</dbReference>
<evidence type="ECO:0000256" key="8">
    <source>
        <dbReference type="SAM" id="Phobius"/>
    </source>
</evidence>
<feature type="transmembrane region" description="Helical" evidence="8">
    <location>
        <begin position="159"/>
        <end position="178"/>
    </location>
</feature>
<dbReference type="RefSeq" id="WP_189167504.1">
    <property type="nucleotide sequence ID" value="NZ_BMNT01000064.1"/>
</dbReference>
<dbReference type="Pfam" id="PF03591">
    <property type="entry name" value="AzlC"/>
    <property type="match status" value="1"/>
</dbReference>
<evidence type="ECO:0000313" key="9">
    <source>
        <dbReference type="EMBL" id="GGL19053.1"/>
    </source>
</evidence>
<dbReference type="PANTHER" id="PTHR34979">
    <property type="entry name" value="INNER MEMBRANE PROTEIN YGAZ"/>
    <property type="match status" value="1"/>
</dbReference>
<dbReference type="Proteomes" id="UP000645217">
    <property type="component" value="Unassembled WGS sequence"/>
</dbReference>
<evidence type="ECO:0000256" key="1">
    <source>
        <dbReference type="ARBA" id="ARBA00004651"/>
    </source>
</evidence>
<organism evidence="9 10">
    <name type="scientific">Sphaerisporangium melleum</name>
    <dbReference type="NCBI Taxonomy" id="321316"/>
    <lineage>
        <taxon>Bacteria</taxon>
        <taxon>Bacillati</taxon>
        <taxon>Actinomycetota</taxon>
        <taxon>Actinomycetes</taxon>
        <taxon>Streptosporangiales</taxon>
        <taxon>Streptosporangiaceae</taxon>
        <taxon>Sphaerisporangium</taxon>
    </lineage>
</organism>
<protein>
    <submittedName>
        <fullName evidence="9">Branched-chain amino acid ABC transporter permease</fullName>
    </submittedName>
</protein>
<reference evidence="9" key="1">
    <citation type="journal article" date="2014" name="Int. J. Syst. Evol. Microbiol.">
        <title>Complete genome sequence of Corynebacterium casei LMG S-19264T (=DSM 44701T), isolated from a smear-ripened cheese.</title>
        <authorList>
            <consortium name="US DOE Joint Genome Institute (JGI-PGF)"/>
            <person name="Walter F."/>
            <person name="Albersmeier A."/>
            <person name="Kalinowski J."/>
            <person name="Ruckert C."/>
        </authorList>
    </citation>
    <scope>NUCLEOTIDE SEQUENCE</scope>
    <source>
        <strain evidence="9">JCM 13064</strain>
    </source>
</reference>
<dbReference type="EMBL" id="BMNT01000064">
    <property type="protein sequence ID" value="GGL19053.1"/>
    <property type="molecule type" value="Genomic_DNA"/>
</dbReference>
<feature type="transmembrane region" description="Helical" evidence="8">
    <location>
        <begin position="128"/>
        <end position="153"/>
    </location>
</feature>
<keyword evidence="3" id="KW-0813">Transport</keyword>
<accession>A0A917VVS9</accession>
<evidence type="ECO:0000256" key="6">
    <source>
        <dbReference type="ARBA" id="ARBA00022989"/>
    </source>
</evidence>
<sequence length="246" mass="24984">MEPAQEQGGERLPVIRDAVGIGLATSTYGLSFGALAATAGLDLLQTCALSSLMFTGASQFAMVGVIAAGGNPFSGAAAAALLGARNGLYGLHLAPLLRPRGRRRLFAAQFVIDESAAMTIGRRAPEAWLGFWAAGLSVFAFWNLATLLGALGARALSDPSVLGLDVVAPAAFLALLAPRMTSREPWLIAALGVAVALLLVGPLPPGLPILAVACAATVAGLVLSRGEAASAPPEQTEQGGMEVMDQ</sequence>
<evidence type="ECO:0000313" key="10">
    <source>
        <dbReference type="Proteomes" id="UP000645217"/>
    </source>
</evidence>
<gene>
    <name evidence="9" type="ORF">GCM10007964_71320</name>
</gene>
<comment type="caution">
    <text evidence="9">The sequence shown here is derived from an EMBL/GenBank/DDBJ whole genome shotgun (WGS) entry which is preliminary data.</text>
</comment>
<keyword evidence="6 8" id="KW-1133">Transmembrane helix</keyword>
<feature type="transmembrane region" description="Helical" evidence="8">
    <location>
        <begin position="185"/>
        <end position="201"/>
    </location>
</feature>
<evidence type="ECO:0000256" key="4">
    <source>
        <dbReference type="ARBA" id="ARBA00022475"/>
    </source>
</evidence>
<keyword evidence="10" id="KW-1185">Reference proteome</keyword>
<dbReference type="InterPro" id="IPR011606">
    <property type="entry name" value="Brnchd-chn_aa_trnsp_permease"/>
</dbReference>
<keyword evidence="7 8" id="KW-0472">Membrane</keyword>
<evidence type="ECO:0000256" key="7">
    <source>
        <dbReference type="ARBA" id="ARBA00023136"/>
    </source>
</evidence>
<feature type="transmembrane region" description="Helical" evidence="8">
    <location>
        <begin position="20"/>
        <end position="41"/>
    </location>
</feature>
<dbReference type="GO" id="GO:1903785">
    <property type="term" value="P:L-valine transmembrane transport"/>
    <property type="evidence" value="ECO:0007669"/>
    <property type="project" value="TreeGrafter"/>
</dbReference>
<name>A0A917VVS9_9ACTN</name>
<dbReference type="PANTHER" id="PTHR34979:SF1">
    <property type="entry name" value="INNER MEMBRANE PROTEIN YGAZ"/>
    <property type="match status" value="1"/>
</dbReference>
<dbReference type="AlphaFoldDB" id="A0A917VVS9"/>
<evidence type="ECO:0000256" key="3">
    <source>
        <dbReference type="ARBA" id="ARBA00022448"/>
    </source>
</evidence>
<evidence type="ECO:0000256" key="2">
    <source>
        <dbReference type="ARBA" id="ARBA00010735"/>
    </source>
</evidence>